<comment type="caution">
    <text evidence="2">The sequence shown here is derived from an EMBL/GenBank/DDBJ whole genome shotgun (WGS) entry which is preliminary data.</text>
</comment>
<gene>
    <name evidence="2" type="ORF">GCM10010970_13910</name>
</gene>
<keyword evidence="3" id="KW-1185">Reference proteome</keyword>
<evidence type="ECO:0000313" key="2">
    <source>
        <dbReference type="EMBL" id="GGP20173.1"/>
    </source>
</evidence>
<dbReference type="EMBL" id="BMLX01000002">
    <property type="protein sequence ID" value="GGP20173.1"/>
    <property type="molecule type" value="Genomic_DNA"/>
</dbReference>
<dbReference type="Pfam" id="PF04248">
    <property type="entry name" value="NTP_transf_9"/>
    <property type="match status" value="1"/>
</dbReference>
<organism evidence="2 3">
    <name type="scientific">Silvimonas iriomotensis</name>
    <dbReference type="NCBI Taxonomy" id="449662"/>
    <lineage>
        <taxon>Bacteria</taxon>
        <taxon>Pseudomonadati</taxon>
        <taxon>Pseudomonadota</taxon>
        <taxon>Betaproteobacteria</taxon>
        <taxon>Neisseriales</taxon>
        <taxon>Chitinibacteraceae</taxon>
        <taxon>Silvimonas</taxon>
    </lineage>
</organism>
<dbReference type="InterPro" id="IPR038694">
    <property type="entry name" value="DUF427_sf"/>
</dbReference>
<dbReference type="PANTHER" id="PTHR34310:SF9">
    <property type="entry name" value="BLR5716 PROTEIN"/>
    <property type="match status" value="1"/>
</dbReference>
<proteinExistence type="predicted"/>
<dbReference type="Proteomes" id="UP000637267">
    <property type="component" value="Unassembled WGS sequence"/>
</dbReference>
<evidence type="ECO:0000259" key="1">
    <source>
        <dbReference type="Pfam" id="PF04248"/>
    </source>
</evidence>
<dbReference type="InterPro" id="IPR007361">
    <property type="entry name" value="DUF427"/>
</dbReference>
<dbReference type="PANTHER" id="PTHR34310">
    <property type="entry name" value="DUF427 DOMAIN PROTEIN (AFU_ORTHOLOGUE AFUA_3G02220)"/>
    <property type="match status" value="1"/>
</dbReference>
<feature type="domain" description="DUF427" evidence="1">
    <location>
        <begin position="26"/>
        <end position="116"/>
    </location>
</feature>
<protein>
    <recommendedName>
        <fullName evidence="1">DUF427 domain-containing protein</fullName>
    </recommendedName>
</protein>
<sequence length="123" mass="13981">MPERTVRIPGPDHPITLTREGQHVLIKALGHTLVDTRNAITLREASYPPVYYIPREDVDMGLLARSSHETWCPYKGECHYYNIAADAERGLNAVWTYETPHDAVADIKGYLAFYPDRVNIQVS</sequence>
<dbReference type="Gene3D" id="2.170.150.40">
    <property type="entry name" value="Domain of unknown function (DUF427)"/>
    <property type="match status" value="1"/>
</dbReference>
<reference evidence="3" key="1">
    <citation type="journal article" date="2019" name="Int. J. Syst. Evol. Microbiol.">
        <title>The Global Catalogue of Microorganisms (GCM) 10K type strain sequencing project: providing services to taxonomists for standard genome sequencing and annotation.</title>
        <authorList>
            <consortium name="The Broad Institute Genomics Platform"/>
            <consortium name="The Broad Institute Genome Sequencing Center for Infectious Disease"/>
            <person name="Wu L."/>
            <person name="Ma J."/>
        </authorList>
    </citation>
    <scope>NUCLEOTIDE SEQUENCE [LARGE SCALE GENOMIC DNA]</scope>
    <source>
        <strain evidence="3">CGMCC 1.8859</strain>
    </source>
</reference>
<evidence type="ECO:0000313" key="3">
    <source>
        <dbReference type="Proteomes" id="UP000637267"/>
    </source>
</evidence>
<name>A0ABQ2P823_9NEIS</name>
<dbReference type="RefSeq" id="WP_188703568.1">
    <property type="nucleotide sequence ID" value="NZ_BMLX01000002.1"/>
</dbReference>
<accession>A0ABQ2P823</accession>